<reference evidence="2 3" key="1">
    <citation type="submission" date="2018-09" db="EMBL/GenBank/DDBJ databases">
        <title>Identification of marine bacteria producing industrial enzymes.</title>
        <authorList>
            <person name="Cheng T.H."/>
            <person name="Saidin J."/>
            <person name="Muhd D.D."/>
            <person name="Isa M.N.M."/>
            <person name="Bakar M.F.A."/>
            <person name="Ismail N."/>
        </authorList>
    </citation>
    <scope>NUCLEOTIDE SEQUENCE [LARGE SCALE GENOMIC DNA]</scope>
    <source>
        <strain evidence="2 3">MNAD 1.6</strain>
    </source>
</reference>
<evidence type="ECO:0000313" key="2">
    <source>
        <dbReference type="EMBL" id="RJF37505.1"/>
    </source>
</evidence>
<accession>A0A3A3EMU7</accession>
<dbReference type="SUPFAM" id="SSF51445">
    <property type="entry name" value="(Trans)glycosidases"/>
    <property type="match status" value="1"/>
</dbReference>
<feature type="signal peptide" evidence="1">
    <location>
        <begin position="1"/>
        <end position="22"/>
    </location>
</feature>
<sequence>MIRKFYTVIPSFALAAVSISAAASQLPNEVKWMQDAKWGISHHYLAGGTMDNAWYQITDYNEWNNYVNGFDVNDYADKAAKLGYRYVIFTITQNRGYLSTTSDIYDLHSPACPSKQIAPGCITQVNSNQADYTPTRDLVLDLALVLKAKGIKLIAYLPSHLGDRWTGKKVKAPYPDWFINGFVSERAQTWGDNIAGWWFDGWYQADESQQDLAANNAYPVADQLAKSVRSGNPNAVITISDGFEYSFIPNDPQSNYTQGEHNELPPIPKSGEVTTALGTKVQWHGFTYTSQEDPLFGGWGQVKRSLKYSNNEVANRVKDIARAGGVTTLDVAINPNGSWLVDRLVQIQTVGNTVGTTSDTTYSGLELVNDNDPRIKYSENGNWVRSEQTNTGEYQQDLHMTTVDGASFSYDFSGSSIVFATSKDINHGDVEVILDGKSQGIFSLFDGNNYRQVQSIVFEKHDLAAGAHTLTVKKVSGDVMPVDVVLSKKAKKIYKAKSL</sequence>
<dbReference type="EMBL" id="QYSE01000001">
    <property type="protein sequence ID" value="RJF37505.1"/>
    <property type="molecule type" value="Genomic_DNA"/>
</dbReference>
<dbReference type="Gene3D" id="3.20.20.80">
    <property type="entry name" value="Glycosidases"/>
    <property type="match status" value="1"/>
</dbReference>
<evidence type="ECO:0000313" key="3">
    <source>
        <dbReference type="Proteomes" id="UP000265938"/>
    </source>
</evidence>
<keyword evidence="1" id="KW-0732">Signal</keyword>
<protein>
    <recommendedName>
        <fullName evidence="4">Alpha-L-fucosidase</fullName>
    </recommendedName>
</protein>
<dbReference type="AlphaFoldDB" id="A0A3A3EMU7"/>
<dbReference type="Proteomes" id="UP000265938">
    <property type="component" value="Unassembled WGS sequence"/>
</dbReference>
<dbReference type="InterPro" id="IPR017853">
    <property type="entry name" value="GH"/>
</dbReference>
<evidence type="ECO:0008006" key="4">
    <source>
        <dbReference type="Google" id="ProtNLM"/>
    </source>
</evidence>
<name>A0A3A3EMU7_9GAMM</name>
<evidence type="ECO:0000256" key="1">
    <source>
        <dbReference type="SAM" id="SignalP"/>
    </source>
</evidence>
<feature type="chain" id="PRO_5017243201" description="Alpha-L-fucosidase" evidence="1">
    <location>
        <begin position="23"/>
        <end position="499"/>
    </location>
</feature>
<proteinExistence type="predicted"/>
<organism evidence="2 3">
    <name type="scientific">Pseudoalteromonas gelatinilytica</name>
    <dbReference type="NCBI Taxonomy" id="1703256"/>
    <lineage>
        <taxon>Bacteria</taxon>
        <taxon>Pseudomonadati</taxon>
        <taxon>Pseudomonadota</taxon>
        <taxon>Gammaproteobacteria</taxon>
        <taxon>Alteromonadales</taxon>
        <taxon>Pseudoalteromonadaceae</taxon>
        <taxon>Pseudoalteromonas</taxon>
    </lineage>
</organism>
<comment type="caution">
    <text evidence="2">The sequence shown here is derived from an EMBL/GenBank/DDBJ whole genome shotgun (WGS) entry which is preliminary data.</text>
</comment>
<gene>
    <name evidence="2" type="ORF">D4741_05380</name>
</gene>
<dbReference type="RefSeq" id="WP_119852258.1">
    <property type="nucleotide sequence ID" value="NZ_QYSE01000001.1"/>
</dbReference>
<dbReference type="Gene3D" id="2.60.120.260">
    <property type="entry name" value="Galactose-binding domain-like"/>
    <property type="match status" value="1"/>
</dbReference>